<dbReference type="PROSITE" id="PS00584">
    <property type="entry name" value="PFKB_KINASES_2"/>
    <property type="match status" value="1"/>
</dbReference>
<dbReference type="RefSeq" id="WP_108853831.1">
    <property type="nucleotide sequence ID" value="NZ_OMOQ01000002.1"/>
</dbReference>
<dbReference type="AlphaFoldDB" id="A0A2R8BK31"/>
<gene>
    <name evidence="7" type="primary">scrK</name>
    <name evidence="7" type="ORF">DEA8626_02818</name>
</gene>
<dbReference type="SUPFAM" id="SSF53613">
    <property type="entry name" value="Ribokinase-like"/>
    <property type="match status" value="1"/>
</dbReference>
<dbReference type="InterPro" id="IPR029056">
    <property type="entry name" value="Ribokinase-like"/>
</dbReference>
<dbReference type="PANTHER" id="PTHR43085:SF1">
    <property type="entry name" value="PSEUDOURIDINE KINASE-RELATED"/>
    <property type="match status" value="1"/>
</dbReference>
<dbReference type="InterPro" id="IPR050306">
    <property type="entry name" value="PfkB_Carbo_kinase"/>
</dbReference>
<dbReference type="GO" id="GO:0005524">
    <property type="term" value="F:ATP binding"/>
    <property type="evidence" value="ECO:0007669"/>
    <property type="project" value="UniProtKB-KW"/>
</dbReference>
<keyword evidence="3" id="KW-0547">Nucleotide-binding</keyword>
<evidence type="ECO:0000256" key="2">
    <source>
        <dbReference type="ARBA" id="ARBA00022679"/>
    </source>
</evidence>
<reference evidence="7 8" key="1">
    <citation type="submission" date="2018-03" db="EMBL/GenBank/DDBJ databases">
        <authorList>
            <person name="Keele B.F."/>
        </authorList>
    </citation>
    <scope>NUCLEOTIDE SEQUENCE [LARGE SCALE GENOMIC DNA]</scope>
    <source>
        <strain evidence="7 8">CECT 8626</strain>
    </source>
</reference>
<evidence type="ECO:0000256" key="1">
    <source>
        <dbReference type="ARBA" id="ARBA00010688"/>
    </source>
</evidence>
<evidence type="ECO:0000256" key="4">
    <source>
        <dbReference type="ARBA" id="ARBA00022777"/>
    </source>
</evidence>
<dbReference type="CDD" id="cd01167">
    <property type="entry name" value="bac_FRK"/>
    <property type="match status" value="1"/>
</dbReference>
<dbReference type="Proteomes" id="UP000244924">
    <property type="component" value="Unassembled WGS sequence"/>
</dbReference>
<dbReference type="Gene3D" id="3.40.1190.20">
    <property type="match status" value="1"/>
</dbReference>
<dbReference type="EC" id="2.7.1.4" evidence="7"/>
<dbReference type="InterPro" id="IPR002173">
    <property type="entry name" value="Carboh/pur_kinase_PfkB_CS"/>
</dbReference>
<dbReference type="OrthoDB" id="9795789at2"/>
<evidence type="ECO:0000259" key="6">
    <source>
        <dbReference type="Pfam" id="PF00294"/>
    </source>
</evidence>
<evidence type="ECO:0000256" key="5">
    <source>
        <dbReference type="ARBA" id="ARBA00022840"/>
    </source>
</evidence>
<comment type="similarity">
    <text evidence="1">Belongs to the carbohydrate kinase PfkB family.</text>
</comment>
<organism evidence="7 8">
    <name type="scientific">Albidovulum aquaemixtae</name>
    <dbReference type="NCBI Taxonomy" id="1542388"/>
    <lineage>
        <taxon>Bacteria</taxon>
        <taxon>Pseudomonadati</taxon>
        <taxon>Pseudomonadota</taxon>
        <taxon>Alphaproteobacteria</taxon>
        <taxon>Rhodobacterales</taxon>
        <taxon>Paracoccaceae</taxon>
        <taxon>Albidovulum</taxon>
    </lineage>
</organism>
<proteinExistence type="inferred from homology"/>
<dbReference type="Pfam" id="PF00294">
    <property type="entry name" value="PfkB"/>
    <property type="match status" value="1"/>
</dbReference>
<protein>
    <submittedName>
        <fullName evidence="7">Fructokinase</fullName>
        <ecNumber evidence="7">2.7.1.4</ecNumber>
    </submittedName>
</protein>
<evidence type="ECO:0000313" key="8">
    <source>
        <dbReference type="Proteomes" id="UP000244924"/>
    </source>
</evidence>
<keyword evidence="5" id="KW-0067">ATP-binding</keyword>
<accession>A0A2R8BK31</accession>
<keyword evidence="4 7" id="KW-0418">Kinase</keyword>
<dbReference type="PANTHER" id="PTHR43085">
    <property type="entry name" value="HEXOKINASE FAMILY MEMBER"/>
    <property type="match status" value="1"/>
</dbReference>
<evidence type="ECO:0000256" key="3">
    <source>
        <dbReference type="ARBA" id="ARBA00022741"/>
    </source>
</evidence>
<keyword evidence="8" id="KW-1185">Reference proteome</keyword>
<name>A0A2R8BK31_9RHOB</name>
<evidence type="ECO:0000313" key="7">
    <source>
        <dbReference type="EMBL" id="SPH23749.1"/>
    </source>
</evidence>
<dbReference type="GO" id="GO:0008865">
    <property type="term" value="F:fructokinase activity"/>
    <property type="evidence" value="ECO:0007669"/>
    <property type="project" value="UniProtKB-EC"/>
</dbReference>
<feature type="domain" description="Carbohydrate kinase PfkB" evidence="6">
    <location>
        <begin position="2"/>
        <end position="303"/>
    </location>
</feature>
<keyword evidence="2 7" id="KW-0808">Transferase</keyword>
<sequence length="319" mass="33034">MILCCGEALIDMIPTTTGAGQPSFRPVSGGAVFNTAIALGRLGCPVGFFSGLSSDLFGDQLRASLDESGVDHRLAVTRDLPTTLAFVTLSRGQARYTFYDENTAGRMLSPDDMPDVPDGVNALFFGGISLISDPCGTSYEALARSQSGRKIVMLDPNIRRSFITNETGYRKRLREMIGAADIVKVSDEDLDWIVPGDDAHEAKVRTIISAGPKLVFVTAGDAGATAFAANGATANAPSRRVEVADTVGAGDTFNAGVLAALSASGRLSHTALADVSTSELEEVMTFANAAAAITVSRIGANPPTTAEIGALLAEAGAAT</sequence>
<dbReference type="InterPro" id="IPR011611">
    <property type="entry name" value="PfkB_dom"/>
</dbReference>
<dbReference type="EMBL" id="OMOQ01000002">
    <property type="protein sequence ID" value="SPH23749.1"/>
    <property type="molecule type" value="Genomic_DNA"/>
</dbReference>